<protein>
    <submittedName>
        <fullName evidence="3">Flavin reductase</fullName>
    </submittedName>
</protein>
<dbReference type="GO" id="GO:0010181">
    <property type="term" value="F:FMN binding"/>
    <property type="evidence" value="ECO:0007669"/>
    <property type="project" value="InterPro"/>
</dbReference>
<dbReference type="SMART" id="SM00903">
    <property type="entry name" value="Flavin_Reduct"/>
    <property type="match status" value="1"/>
</dbReference>
<keyword evidence="4" id="KW-1185">Reference proteome</keyword>
<gene>
    <name evidence="3" type="ORF">DYI37_02055</name>
</gene>
<dbReference type="Gene3D" id="2.30.110.10">
    <property type="entry name" value="Electron Transport, Fmn-binding Protein, Chain A"/>
    <property type="match status" value="1"/>
</dbReference>
<dbReference type="PANTHER" id="PTHR30466:SF1">
    <property type="entry name" value="FMN REDUCTASE (NADH) RUTF"/>
    <property type="match status" value="1"/>
</dbReference>
<dbReference type="OrthoDB" id="9789254at2"/>
<reference evidence="3 4" key="1">
    <citation type="submission" date="2018-08" db="EMBL/GenBank/DDBJ databases">
        <title>Fulvimarina sp. 85, whole genome shotgun sequence.</title>
        <authorList>
            <person name="Tuo L."/>
        </authorList>
    </citation>
    <scope>NUCLEOTIDE SEQUENCE [LARGE SCALE GENOMIC DNA]</scope>
    <source>
        <strain evidence="3 4">85</strain>
    </source>
</reference>
<feature type="domain" description="Flavin reductase like" evidence="2">
    <location>
        <begin position="1"/>
        <end position="148"/>
    </location>
</feature>
<dbReference type="GO" id="GO:0006208">
    <property type="term" value="P:pyrimidine nucleobase catabolic process"/>
    <property type="evidence" value="ECO:0007669"/>
    <property type="project" value="TreeGrafter"/>
</dbReference>
<dbReference type="InterPro" id="IPR050268">
    <property type="entry name" value="NADH-dep_flavin_reductase"/>
</dbReference>
<comment type="caution">
    <text evidence="3">The sequence shown here is derived from an EMBL/GenBank/DDBJ whole genome shotgun (WGS) entry which is preliminary data.</text>
</comment>
<dbReference type="PANTHER" id="PTHR30466">
    <property type="entry name" value="FLAVIN REDUCTASE"/>
    <property type="match status" value="1"/>
</dbReference>
<keyword evidence="1" id="KW-0560">Oxidoreductase</keyword>
<sequence>MRRFAAGVCLATTDGPAGARGLTVTSSCSVSADPPTLLVCLNTSSPQNQRFEANGCFALNVLSGGDEQLARAFAGEGGLDADQRFALGDWSKAETGAPILRSAAVAFDCRLIDTKIVATHRIIIGEVLAIAAQMEASSLVYLDQSWHSL</sequence>
<dbReference type="InterPro" id="IPR002563">
    <property type="entry name" value="Flavin_Rdtase-like_dom"/>
</dbReference>
<name>A0A371XBH4_9HYPH</name>
<dbReference type="GO" id="GO:0042602">
    <property type="term" value="F:riboflavin reductase (NADPH) activity"/>
    <property type="evidence" value="ECO:0007669"/>
    <property type="project" value="TreeGrafter"/>
</dbReference>
<dbReference type="SUPFAM" id="SSF50475">
    <property type="entry name" value="FMN-binding split barrel"/>
    <property type="match status" value="1"/>
</dbReference>
<evidence type="ECO:0000256" key="1">
    <source>
        <dbReference type="ARBA" id="ARBA00023002"/>
    </source>
</evidence>
<organism evidence="3 4">
    <name type="scientific">Fulvimarina endophytica</name>
    <dbReference type="NCBI Taxonomy" id="2293836"/>
    <lineage>
        <taxon>Bacteria</taxon>
        <taxon>Pseudomonadati</taxon>
        <taxon>Pseudomonadota</taxon>
        <taxon>Alphaproteobacteria</taxon>
        <taxon>Hyphomicrobiales</taxon>
        <taxon>Aurantimonadaceae</taxon>
        <taxon>Fulvimarina</taxon>
    </lineage>
</organism>
<evidence type="ECO:0000259" key="2">
    <source>
        <dbReference type="SMART" id="SM00903"/>
    </source>
</evidence>
<dbReference type="Proteomes" id="UP000264310">
    <property type="component" value="Unassembled WGS sequence"/>
</dbReference>
<evidence type="ECO:0000313" key="3">
    <source>
        <dbReference type="EMBL" id="RFC66559.1"/>
    </source>
</evidence>
<dbReference type="Pfam" id="PF01613">
    <property type="entry name" value="Flavin_Reduct"/>
    <property type="match status" value="1"/>
</dbReference>
<evidence type="ECO:0000313" key="4">
    <source>
        <dbReference type="Proteomes" id="UP000264310"/>
    </source>
</evidence>
<dbReference type="AlphaFoldDB" id="A0A371XBH4"/>
<proteinExistence type="predicted"/>
<accession>A0A371XBH4</accession>
<dbReference type="EMBL" id="QURL01000001">
    <property type="protein sequence ID" value="RFC66559.1"/>
    <property type="molecule type" value="Genomic_DNA"/>
</dbReference>
<dbReference type="InterPro" id="IPR012349">
    <property type="entry name" value="Split_barrel_FMN-bd"/>
</dbReference>